<dbReference type="EMBL" id="WNJO01000002">
    <property type="protein sequence ID" value="MTV81444.1"/>
    <property type="molecule type" value="Genomic_DNA"/>
</dbReference>
<accession>A0A7X2XTT5</accession>
<evidence type="ECO:0000313" key="3">
    <source>
        <dbReference type="Proteomes" id="UP000466388"/>
    </source>
</evidence>
<evidence type="ECO:0000256" key="1">
    <source>
        <dbReference type="SAM" id="Phobius"/>
    </source>
</evidence>
<proteinExistence type="predicted"/>
<feature type="transmembrane region" description="Helical" evidence="1">
    <location>
        <begin position="51"/>
        <end position="76"/>
    </location>
</feature>
<keyword evidence="3" id="KW-1185">Reference proteome</keyword>
<keyword evidence="1" id="KW-0812">Transmembrane</keyword>
<gene>
    <name evidence="2" type="ORF">GM612_02085</name>
</gene>
<reference evidence="2 3" key="1">
    <citation type="submission" date="2019-11" db="EMBL/GenBank/DDBJ databases">
        <title>Lactobacillus sp. nov. CRM56-3, isolated from fermented tea leaves.</title>
        <authorList>
            <person name="Phuengjayaem S."/>
            <person name="Tanasupawat S."/>
        </authorList>
    </citation>
    <scope>NUCLEOTIDE SEQUENCE [LARGE SCALE GENOMIC DNA]</scope>
    <source>
        <strain evidence="2 3">CRM56-3</strain>
    </source>
</reference>
<keyword evidence="1" id="KW-1133">Transmembrane helix</keyword>
<dbReference type="InterPro" id="IPR021354">
    <property type="entry name" value="DUF2975"/>
</dbReference>
<sequence length="173" mass="19116">MGQCVTEGQMMKSRLMKLVSLIACGSVVGFGSLVTWLLWQMAADTGNNRLAAQIALILGLVIVIGGFIFCTIQAWRLFSIINLEATFRYQTLSVLNWLKRGMLVVTIGLLIDWWPVYVVANHNSSPIMILIIVIITVLFGSVAILAAMFQDILITSHILSHDSSPKKPVKKDQ</sequence>
<dbReference type="AlphaFoldDB" id="A0A7X2XTT5"/>
<comment type="caution">
    <text evidence="2">The sequence shown here is derived from an EMBL/GenBank/DDBJ whole genome shotgun (WGS) entry which is preliminary data.</text>
</comment>
<dbReference type="Proteomes" id="UP000466388">
    <property type="component" value="Unassembled WGS sequence"/>
</dbReference>
<organism evidence="2 3">
    <name type="scientific">Secundilactobacillus folii</name>
    <dbReference type="NCBI Taxonomy" id="2678357"/>
    <lineage>
        <taxon>Bacteria</taxon>
        <taxon>Bacillati</taxon>
        <taxon>Bacillota</taxon>
        <taxon>Bacilli</taxon>
        <taxon>Lactobacillales</taxon>
        <taxon>Lactobacillaceae</taxon>
        <taxon>Secundilactobacillus</taxon>
    </lineage>
</organism>
<name>A0A7X2XTT5_9LACO</name>
<evidence type="ECO:0000313" key="2">
    <source>
        <dbReference type="EMBL" id="MTV81444.1"/>
    </source>
</evidence>
<protein>
    <submittedName>
        <fullName evidence="2">DUF2975 domain-containing protein</fullName>
    </submittedName>
</protein>
<dbReference type="Pfam" id="PF11188">
    <property type="entry name" value="DUF2975"/>
    <property type="match status" value="1"/>
</dbReference>
<feature type="transmembrane region" description="Helical" evidence="1">
    <location>
        <begin position="127"/>
        <end position="149"/>
    </location>
</feature>
<feature type="transmembrane region" description="Helical" evidence="1">
    <location>
        <begin position="18"/>
        <end position="39"/>
    </location>
</feature>
<feature type="transmembrane region" description="Helical" evidence="1">
    <location>
        <begin position="97"/>
        <end position="115"/>
    </location>
</feature>
<keyword evidence="1" id="KW-0472">Membrane</keyword>